<proteinExistence type="inferred from homology"/>
<evidence type="ECO:0000256" key="10">
    <source>
        <dbReference type="RuleBase" id="RU363056"/>
    </source>
</evidence>
<evidence type="ECO:0000256" key="5">
    <source>
        <dbReference type="ARBA" id="ARBA00022475"/>
    </source>
</evidence>
<feature type="transmembrane region" description="Helical" evidence="9">
    <location>
        <begin position="113"/>
        <end position="131"/>
    </location>
</feature>
<feature type="transmembrane region" description="Helical" evidence="9">
    <location>
        <begin position="83"/>
        <end position="106"/>
    </location>
</feature>
<comment type="similarity">
    <text evidence="9">Belongs to the binding-protein-dependent transport system permease family.</text>
</comment>
<keyword evidence="5 10" id="KW-1003">Cell membrane</keyword>
<dbReference type="EMBL" id="JANX01000417">
    <property type="protein sequence ID" value="KGM31896.1"/>
    <property type="molecule type" value="Genomic_DNA"/>
</dbReference>
<keyword evidence="8 9" id="KW-0472">Membrane</keyword>
<feature type="transmembrane region" description="Helical" evidence="9">
    <location>
        <begin position="7"/>
        <end position="29"/>
    </location>
</feature>
<dbReference type="Proteomes" id="UP000029995">
    <property type="component" value="Unassembled WGS sequence"/>
</dbReference>
<dbReference type="PANTHER" id="PTHR43744">
    <property type="entry name" value="ABC TRANSPORTER PERMEASE PROTEIN MG189-RELATED-RELATED"/>
    <property type="match status" value="1"/>
</dbReference>
<dbReference type="InterPro" id="IPR000515">
    <property type="entry name" value="MetI-like"/>
</dbReference>
<evidence type="ECO:0000259" key="11">
    <source>
        <dbReference type="PROSITE" id="PS50928"/>
    </source>
</evidence>
<keyword evidence="6 9" id="KW-0812">Transmembrane</keyword>
<comment type="subcellular location">
    <subcellularLocation>
        <location evidence="10">Cell inner membrane</location>
        <topology evidence="10">Multi-pass membrane protein</topology>
    </subcellularLocation>
    <subcellularLocation>
        <location evidence="1 9">Cell membrane</location>
        <topology evidence="1 9">Multi-pass membrane protein</topology>
    </subcellularLocation>
</comment>
<evidence type="ECO:0000256" key="7">
    <source>
        <dbReference type="ARBA" id="ARBA00022989"/>
    </source>
</evidence>
<feature type="transmembrane region" description="Helical" evidence="9">
    <location>
        <begin position="143"/>
        <end position="163"/>
    </location>
</feature>
<dbReference type="OrthoDB" id="9815445at2"/>
<evidence type="ECO:0000256" key="1">
    <source>
        <dbReference type="ARBA" id="ARBA00004651"/>
    </source>
</evidence>
<dbReference type="CDD" id="cd06261">
    <property type="entry name" value="TM_PBP2"/>
    <property type="match status" value="1"/>
</dbReference>
<keyword evidence="4 9" id="KW-0813">Transport</keyword>
<dbReference type="Pfam" id="PF00528">
    <property type="entry name" value="BPD_transp_1"/>
    <property type="match status" value="1"/>
</dbReference>
<comment type="caution">
    <text evidence="12">The sequence shown here is derived from an EMBL/GenBank/DDBJ whole genome shotgun (WGS) entry which is preliminary data.</text>
</comment>
<evidence type="ECO:0000256" key="3">
    <source>
        <dbReference type="ARBA" id="ARBA00020515"/>
    </source>
</evidence>
<dbReference type="SUPFAM" id="SSF161098">
    <property type="entry name" value="MetI-like"/>
    <property type="match status" value="1"/>
</dbReference>
<dbReference type="GO" id="GO:0055085">
    <property type="term" value="P:transmembrane transport"/>
    <property type="evidence" value="ECO:0007669"/>
    <property type="project" value="InterPro"/>
</dbReference>
<reference evidence="12 13" key="1">
    <citation type="submission" date="2014-01" db="EMBL/GenBank/DDBJ databases">
        <title>Genome sequence determination for a cystic fibrosis isolate, Inquilinus limosus.</title>
        <authorList>
            <person name="Pino M."/>
            <person name="Di Conza J."/>
            <person name="Gutkind G."/>
        </authorList>
    </citation>
    <scope>NUCLEOTIDE SEQUENCE [LARGE SCALE GENOMIC DNA]</scope>
    <source>
        <strain evidence="12 13">MP06</strain>
    </source>
</reference>
<evidence type="ECO:0000256" key="8">
    <source>
        <dbReference type="ARBA" id="ARBA00023136"/>
    </source>
</evidence>
<sequence length="282" mass="31390">MIENRPLGTLIAHFVLIVGIVLVAFPVYYTFVASTYPTQAILSPPLPLLPGDRFLENYGGALFGGSGRIGGVDMLRILWNTTVVALAIAIGKIAISLLSAYAIVFFRFPLRLVFFWMIFVTLMLPVEVRIVPTYQVIVNLGLIDTYAGLTIPLMASATATFLFRQFFLTVPDELVEAARIDGAGPLRFLRDILLPLSRTNIAALFVITFIYGWTQYLWPLLVTNDNSMNTIIIALRKMISFADADTEWNLVMATTILAIIPPVVVVLVMQRWFVKGLIESEK</sequence>
<protein>
    <recommendedName>
        <fullName evidence="3 10">sn-glycerol-3-phosphate transport system permease protein UgpE</fullName>
    </recommendedName>
</protein>
<keyword evidence="7 9" id="KW-1133">Transmembrane helix</keyword>
<dbReference type="PROSITE" id="PS50928">
    <property type="entry name" value="ABC_TM1"/>
    <property type="match status" value="1"/>
</dbReference>
<dbReference type="InterPro" id="IPR035906">
    <property type="entry name" value="MetI-like_sf"/>
</dbReference>
<comment type="function">
    <text evidence="10">Part of the ABC transporter complex UgpBAEC involved in sn-glycerol-3-phosphate (G3P) import. Probably responsible for the translocation of the substrate across the membrane.</text>
</comment>
<dbReference type="NCBIfam" id="NF008210">
    <property type="entry name" value="PRK10973.1"/>
    <property type="match status" value="1"/>
</dbReference>
<evidence type="ECO:0000256" key="9">
    <source>
        <dbReference type="RuleBase" id="RU363032"/>
    </source>
</evidence>
<dbReference type="Gene3D" id="1.10.3720.10">
    <property type="entry name" value="MetI-like"/>
    <property type="match status" value="1"/>
</dbReference>
<gene>
    <name evidence="10" type="primary">ugpE</name>
    <name evidence="12" type="ORF">P409_24560</name>
</gene>
<evidence type="ECO:0000313" key="12">
    <source>
        <dbReference type="EMBL" id="KGM31896.1"/>
    </source>
</evidence>
<name>A0A0A0CZM2_9PROT</name>
<feature type="transmembrane region" description="Helical" evidence="9">
    <location>
        <begin position="199"/>
        <end position="218"/>
    </location>
</feature>
<dbReference type="RefSeq" id="WP_034844786.1">
    <property type="nucleotide sequence ID" value="NZ_JANX01000417.1"/>
</dbReference>
<evidence type="ECO:0000256" key="6">
    <source>
        <dbReference type="ARBA" id="ARBA00022692"/>
    </source>
</evidence>
<feature type="domain" description="ABC transmembrane type-1" evidence="11">
    <location>
        <begin position="78"/>
        <end position="269"/>
    </location>
</feature>
<evidence type="ECO:0000256" key="4">
    <source>
        <dbReference type="ARBA" id="ARBA00022448"/>
    </source>
</evidence>
<evidence type="ECO:0000256" key="2">
    <source>
        <dbReference type="ARBA" id="ARBA00011557"/>
    </source>
</evidence>
<feature type="transmembrane region" description="Helical" evidence="9">
    <location>
        <begin position="248"/>
        <end position="269"/>
    </location>
</feature>
<dbReference type="GO" id="GO:0005886">
    <property type="term" value="C:plasma membrane"/>
    <property type="evidence" value="ECO:0007669"/>
    <property type="project" value="UniProtKB-SubCell"/>
</dbReference>
<dbReference type="PANTHER" id="PTHR43744:SF8">
    <property type="entry name" value="SN-GLYCEROL-3-PHOSPHATE TRANSPORT SYSTEM PERMEASE PROTEIN UGPE"/>
    <property type="match status" value="1"/>
</dbReference>
<accession>A0A0A0CZM2</accession>
<organism evidence="12 13">
    <name type="scientific">Inquilinus limosus MP06</name>
    <dbReference type="NCBI Taxonomy" id="1398085"/>
    <lineage>
        <taxon>Bacteria</taxon>
        <taxon>Pseudomonadati</taxon>
        <taxon>Pseudomonadota</taxon>
        <taxon>Alphaproteobacteria</taxon>
        <taxon>Rhodospirillales</taxon>
        <taxon>Rhodospirillaceae</taxon>
        <taxon>Inquilinus</taxon>
    </lineage>
</organism>
<comment type="subunit">
    <text evidence="2 10">The complex is composed of two ATP-binding proteins (UgpC), two transmembrane proteins (UgpA and UgpE) and a solute-binding protein (UgpB).</text>
</comment>
<keyword evidence="10" id="KW-0997">Cell inner membrane</keyword>
<dbReference type="AlphaFoldDB" id="A0A0A0CZM2"/>
<evidence type="ECO:0000313" key="13">
    <source>
        <dbReference type="Proteomes" id="UP000029995"/>
    </source>
</evidence>